<dbReference type="SUPFAM" id="SSF54427">
    <property type="entry name" value="NTF2-like"/>
    <property type="match status" value="1"/>
</dbReference>
<dbReference type="Proteomes" id="UP000315891">
    <property type="component" value="Chromosome"/>
</dbReference>
<name>A0A516V1P0_9GAMM</name>
<evidence type="ECO:0000313" key="2">
    <source>
        <dbReference type="EMBL" id="QDQ72442.1"/>
    </source>
</evidence>
<sequence length="180" mass="19084">MTSTRFFAAVLGLALSPLAVAQTSTSPEPKLSAAECEVWARELGFARSVAEHDGDAFAGFIAEGAVFGAKRPNPRRGRDAVVAAWSGLVAGKELRLSWYPAMVAIGGEADVASSSGPALYEDLSPGTKQRFLLGAFQSIWHRDADGAWRVLFDDGIEPQPASEAEVAAFRAGRRESCSRG</sequence>
<protein>
    <submittedName>
        <fullName evidence="2">DUF4440 domain-containing protein</fullName>
    </submittedName>
</protein>
<keyword evidence="1" id="KW-0732">Signal</keyword>
<dbReference type="InterPro" id="IPR032710">
    <property type="entry name" value="NTF2-like_dom_sf"/>
</dbReference>
<dbReference type="RefSeq" id="WP_143877958.1">
    <property type="nucleotide sequence ID" value="NZ_BAABLZ010000002.1"/>
</dbReference>
<organism evidence="2 3">
    <name type="scientific">Pseudoluteimonas lycopersici</name>
    <dbReference type="NCBI Taxonomy" id="1324796"/>
    <lineage>
        <taxon>Bacteria</taxon>
        <taxon>Pseudomonadati</taxon>
        <taxon>Pseudomonadota</taxon>
        <taxon>Gammaproteobacteria</taxon>
        <taxon>Lysobacterales</taxon>
        <taxon>Lysobacteraceae</taxon>
        <taxon>Pseudoluteimonas</taxon>
    </lineage>
</organism>
<feature type="signal peptide" evidence="1">
    <location>
        <begin position="1"/>
        <end position="21"/>
    </location>
</feature>
<dbReference type="Gene3D" id="3.10.450.50">
    <property type="match status" value="1"/>
</dbReference>
<dbReference type="EMBL" id="CP041742">
    <property type="protein sequence ID" value="QDQ72442.1"/>
    <property type="molecule type" value="Genomic_DNA"/>
</dbReference>
<feature type="chain" id="PRO_5021699682" evidence="1">
    <location>
        <begin position="22"/>
        <end position="180"/>
    </location>
</feature>
<dbReference type="OrthoDB" id="6385935at2"/>
<dbReference type="AlphaFoldDB" id="A0A516V1P0"/>
<evidence type="ECO:0000256" key="1">
    <source>
        <dbReference type="SAM" id="SignalP"/>
    </source>
</evidence>
<accession>A0A516V1P0</accession>
<evidence type="ECO:0000313" key="3">
    <source>
        <dbReference type="Proteomes" id="UP000315891"/>
    </source>
</evidence>
<keyword evidence="3" id="KW-1185">Reference proteome</keyword>
<gene>
    <name evidence="2" type="ORF">FNZ56_00340</name>
</gene>
<proteinExistence type="predicted"/>
<reference evidence="2 3" key="1">
    <citation type="submission" date="2019-07" db="EMBL/GenBank/DDBJ databases">
        <title>Lysobacter weifangensis sp. nov., isolated from bensulfuron-methyl contaminated farmland soil.</title>
        <authorList>
            <person name="Zhao H."/>
        </authorList>
    </citation>
    <scope>NUCLEOTIDE SEQUENCE [LARGE SCALE GENOMIC DNA]</scope>
    <source>
        <strain evidence="2 3">CC-Bw-6</strain>
    </source>
</reference>